<gene>
    <name evidence="2" type="ORF">B1991_16595</name>
</gene>
<dbReference type="PANTHER" id="PTHR38765">
    <property type="entry name" value="DUF484 DOMAIN-CONTAINING PROTEIN"/>
    <property type="match status" value="1"/>
</dbReference>
<sequence>MTATLLDDATQARVVAAYLKRHPEFLSEYPELAAKLTMPPRESGGAVASLAVYQMQSLRDKNAELERRLAELVEIAAENEKLMERVHGLTVALLRASTMEVTARTVVARLSADFHTERVSLLLFGAEPKLPRADWLQQIAGGAASLPEFADFLHKGEPSSGRLSADKLARLFGEHATGLQSVALMPLGDAGILAIGSADPNRFQPGMGTLFLKMISATITAALARSRDVS</sequence>
<accession>A0A4S3K9W7</accession>
<dbReference type="EMBL" id="MWIO01000066">
    <property type="protein sequence ID" value="THD05105.1"/>
    <property type="molecule type" value="Genomic_DNA"/>
</dbReference>
<comment type="caution">
    <text evidence="2">The sequence shown here is derived from an EMBL/GenBank/DDBJ whole genome shotgun (WGS) entry which is preliminary data.</text>
</comment>
<proteinExistence type="predicted"/>
<name>A0A4S3K9W7_9GAMM</name>
<dbReference type="Gene3D" id="3.30.450.40">
    <property type="match status" value="1"/>
</dbReference>
<keyword evidence="3" id="KW-1185">Reference proteome</keyword>
<protein>
    <recommendedName>
        <fullName evidence="4">DUF484 domain-containing protein</fullName>
    </recommendedName>
</protein>
<dbReference type="PANTHER" id="PTHR38765:SF1">
    <property type="entry name" value="DUF484 DOMAIN-CONTAINING PROTEIN"/>
    <property type="match status" value="1"/>
</dbReference>
<dbReference type="AlphaFoldDB" id="A0A4S3K9W7"/>
<evidence type="ECO:0008006" key="4">
    <source>
        <dbReference type="Google" id="ProtNLM"/>
    </source>
</evidence>
<dbReference type="RefSeq" id="WP_136259807.1">
    <property type="nucleotide sequence ID" value="NZ_MWIO01000066.1"/>
</dbReference>
<dbReference type="OrthoDB" id="8525200at2"/>
<dbReference type="Proteomes" id="UP000306317">
    <property type="component" value="Unassembled WGS sequence"/>
</dbReference>
<organism evidence="2 3">
    <name type="scientific">Rhodanobacter lindaniclasticus</name>
    <dbReference type="NCBI Taxonomy" id="75310"/>
    <lineage>
        <taxon>Bacteria</taxon>
        <taxon>Pseudomonadati</taxon>
        <taxon>Pseudomonadota</taxon>
        <taxon>Gammaproteobacteria</taxon>
        <taxon>Lysobacterales</taxon>
        <taxon>Rhodanobacteraceae</taxon>
        <taxon>Rhodanobacter</taxon>
    </lineage>
</organism>
<dbReference type="InterPro" id="IPR029016">
    <property type="entry name" value="GAF-like_dom_sf"/>
</dbReference>
<evidence type="ECO:0000313" key="2">
    <source>
        <dbReference type="EMBL" id="THD05105.1"/>
    </source>
</evidence>
<reference evidence="2 3" key="1">
    <citation type="submission" date="2017-02" db="EMBL/GenBank/DDBJ databases">
        <title>Whole genome sequencing of Rhodanobacter lindaniclasticus DSM 17932.</title>
        <authorList>
            <person name="Kumar S."/>
            <person name="Patil P."/>
            <person name="Patil P.B."/>
        </authorList>
    </citation>
    <scope>NUCLEOTIDE SEQUENCE [LARGE SCALE GENOMIC DNA]</scope>
    <source>
        <strain evidence="2 3">DSM 17932</strain>
    </source>
</reference>
<evidence type="ECO:0000256" key="1">
    <source>
        <dbReference type="SAM" id="Coils"/>
    </source>
</evidence>
<evidence type="ECO:0000313" key="3">
    <source>
        <dbReference type="Proteomes" id="UP000306317"/>
    </source>
</evidence>
<feature type="coiled-coil region" evidence="1">
    <location>
        <begin position="55"/>
        <end position="85"/>
    </location>
</feature>
<dbReference type="InterPro" id="IPR007435">
    <property type="entry name" value="DUF484"/>
</dbReference>
<dbReference type="Pfam" id="PF04340">
    <property type="entry name" value="DUF484"/>
    <property type="match status" value="1"/>
</dbReference>
<keyword evidence="1" id="KW-0175">Coiled coil</keyword>